<dbReference type="InterPro" id="IPR012337">
    <property type="entry name" value="RNaseH-like_sf"/>
</dbReference>
<proteinExistence type="predicted"/>
<sequence>MIEVYIDGASAGDPGPSGAGVFIKGNGVVEKHSIPLGIMTNHEAEYYALLKGLEICIKNDYRVVSFRTDSQLVDRAIAKEYVKNKKFAPLLEKALQLSNELDLFFLKWIPSTQNKVADELARQAIRKNEA</sequence>
<dbReference type="RefSeq" id="WP_099362797.1">
    <property type="nucleotide sequence ID" value="NZ_JBHUEK010000004.1"/>
</dbReference>
<dbReference type="Gene3D" id="3.30.420.10">
    <property type="entry name" value="Ribonuclease H-like superfamily/Ribonuclease H"/>
    <property type="match status" value="1"/>
</dbReference>
<evidence type="ECO:0000313" key="2">
    <source>
        <dbReference type="EMBL" id="MFD1777411.1"/>
    </source>
</evidence>
<reference evidence="3" key="1">
    <citation type="journal article" date="2019" name="Int. J. Syst. Evol. Microbiol.">
        <title>The Global Catalogue of Microorganisms (GCM) 10K type strain sequencing project: providing services to taxonomists for standard genome sequencing and annotation.</title>
        <authorList>
            <consortium name="The Broad Institute Genomics Platform"/>
            <consortium name="The Broad Institute Genome Sequencing Center for Infectious Disease"/>
            <person name="Wu L."/>
            <person name="Ma J."/>
        </authorList>
    </citation>
    <scope>NUCLEOTIDE SEQUENCE [LARGE SCALE GENOMIC DNA]</scope>
    <source>
        <strain evidence="3">CCUG 15531</strain>
    </source>
</reference>
<name>A0ABW4MIJ0_9BACI</name>
<dbReference type="SUPFAM" id="SSF53098">
    <property type="entry name" value="Ribonuclease H-like"/>
    <property type="match status" value="1"/>
</dbReference>
<dbReference type="InterPro" id="IPR053151">
    <property type="entry name" value="RNase_H-like"/>
</dbReference>
<comment type="caution">
    <text evidence="2">The sequence shown here is derived from an EMBL/GenBank/DDBJ whole genome shotgun (WGS) entry which is preliminary data.</text>
</comment>
<dbReference type="Pfam" id="PF13456">
    <property type="entry name" value="RVT_3"/>
    <property type="match status" value="1"/>
</dbReference>
<evidence type="ECO:0000313" key="3">
    <source>
        <dbReference type="Proteomes" id="UP001597227"/>
    </source>
</evidence>
<dbReference type="InterPro" id="IPR002156">
    <property type="entry name" value="RNaseH_domain"/>
</dbReference>
<dbReference type="Proteomes" id="UP001597227">
    <property type="component" value="Unassembled WGS sequence"/>
</dbReference>
<protein>
    <submittedName>
        <fullName evidence="2">Reverse transcriptase-like protein</fullName>
    </submittedName>
</protein>
<accession>A0ABW4MIJ0</accession>
<dbReference type="PANTHER" id="PTHR47723:SF19">
    <property type="entry name" value="POLYNUCLEOTIDYL TRANSFERASE, RIBONUCLEASE H-LIKE SUPERFAMILY PROTEIN"/>
    <property type="match status" value="1"/>
</dbReference>
<organism evidence="2 3">
    <name type="scientific">Fredinandcohnia salidurans</name>
    <dbReference type="NCBI Taxonomy" id="2595041"/>
    <lineage>
        <taxon>Bacteria</taxon>
        <taxon>Bacillati</taxon>
        <taxon>Bacillota</taxon>
        <taxon>Bacilli</taxon>
        <taxon>Bacillales</taxon>
        <taxon>Bacillaceae</taxon>
        <taxon>Fredinandcohnia</taxon>
    </lineage>
</organism>
<keyword evidence="3" id="KW-1185">Reference proteome</keyword>
<dbReference type="InterPro" id="IPR036397">
    <property type="entry name" value="RNaseH_sf"/>
</dbReference>
<gene>
    <name evidence="2" type="ORF">ACFSFW_01780</name>
</gene>
<evidence type="ECO:0000259" key="1">
    <source>
        <dbReference type="PROSITE" id="PS50879"/>
    </source>
</evidence>
<dbReference type="CDD" id="cd09279">
    <property type="entry name" value="RNase_HI_like"/>
    <property type="match status" value="1"/>
</dbReference>
<dbReference type="PROSITE" id="PS50879">
    <property type="entry name" value="RNASE_H_1"/>
    <property type="match status" value="1"/>
</dbReference>
<dbReference type="EMBL" id="JBHUEK010000004">
    <property type="protein sequence ID" value="MFD1777411.1"/>
    <property type="molecule type" value="Genomic_DNA"/>
</dbReference>
<feature type="domain" description="RNase H type-1" evidence="1">
    <location>
        <begin position="1"/>
        <end position="126"/>
    </location>
</feature>
<dbReference type="PANTHER" id="PTHR47723">
    <property type="entry name" value="OS05G0353850 PROTEIN"/>
    <property type="match status" value="1"/>
</dbReference>